<proteinExistence type="predicted"/>
<dbReference type="AlphaFoldDB" id="A0A645G6D1"/>
<sequence>MHLRIAPELAYLPAEYRAALHAFAQEQPLTKTNPKTVPIKPGQRRSIRNLAERLDLLDQRLNLEASLTVAAPNTKGVEDFGAASGTPR</sequence>
<gene>
    <name evidence="1" type="ORF">SDC9_167056</name>
</gene>
<reference evidence="1" key="1">
    <citation type="submission" date="2019-08" db="EMBL/GenBank/DDBJ databases">
        <authorList>
            <person name="Kucharzyk K."/>
            <person name="Murdoch R.W."/>
            <person name="Higgins S."/>
            <person name="Loffler F."/>
        </authorList>
    </citation>
    <scope>NUCLEOTIDE SEQUENCE</scope>
</reference>
<name>A0A645G6D1_9ZZZZ</name>
<protein>
    <submittedName>
        <fullName evidence="1">Uncharacterized protein</fullName>
    </submittedName>
</protein>
<dbReference type="EMBL" id="VSSQ01067288">
    <property type="protein sequence ID" value="MPN19684.1"/>
    <property type="molecule type" value="Genomic_DNA"/>
</dbReference>
<accession>A0A645G6D1</accession>
<organism evidence="1">
    <name type="scientific">bioreactor metagenome</name>
    <dbReference type="NCBI Taxonomy" id="1076179"/>
    <lineage>
        <taxon>unclassified sequences</taxon>
        <taxon>metagenomes</taxon>
        <taxon>ecological metagenomes</taxon>
    </lineage>
</organism>
<evidence type="ECO:0000313" key="1">
    <source>
        <dbReference type="EMBL" id="MPN19684.1"/>
    </source>
</evidence>
<comment type="caution">
    <text evidence="1">The sequence shown here is derived from an EMBL/GenBank/DDBJ whole genome shotgun (WGS) entry which is preliminary data.</text>
</comment>